<keyword evidence="1" id="KW-0812">Transmembrane</keyword>
<evidence type="ECO:0000313" key="2">
    <source>
        <dbReference type="EMBL" id="KWU04669.1"/>
    </source>
</evidence>
<feature type="transmembrane region" description="Helical" evidence="1">
    <location>
        <begin position="12"/>
        <end position="31"/>
    </location>
</feature>
<keyword evidence="1" id="KW-1133">Transmembrane helix</keyword>
<keyword evidence="1" id="KW-0472">Membrane</keyword>
<comment type="caution">
    <text evidence="2">The sequence shown here is derived from an EMBL/GenBank/DDBJ whole genome shotgun (WGS) entry which is preliminary data.</text>
</comment>
<proteinExistence type="predicted"/>
<dbReference type="Proteomes" id="UP000067598">
    <property type="component" value="Unassembled WGS sequence"/>
</dbReference>
<dbReference type="AlphaFoldDB" id="A0A125P6J9"/>
<evidence type="ECO:0000256" key="1">
    <source>
        <dbReference type="SAM" id="Phobius"/>
    </source>
</evidence>
<name>A0A125P6J9_9LACO</name>
<reference evidence="2 3" key="1">
    <citation type="journal article" date="2016" name="Microbiology (Mosc.)">
        <title>Comparison of Lactobacillus crispatus isolates from Lactobacillus-dominated vaginal microbiomes with isolates from microbiomes containing bacterial vaginosis-associated bacteria.</title>
        <authorList>
            <person name="Abdelmaksoud A.A."/>
            <person name="Koparde V.N."/>
            <person name="Sheth N.U."/>
            <person name="Serrano M.G."/>
            <person name="Glascock A.L."/>
            <person name="Fettweis J.M."/>
            <person name="Strauss Iii J.F."/>
            <person name="Buck G.A."/>
            <person name="Jefferson K.K."/>
        </authorList>
    </citation>
    <scope>NUCLEOTIDE SEQUENCE [LARGE SCALE GENOMIC DNA]</scope>
    <source>
        <strain evidence="2 3">VMC3</strain>
    </source>
</reference>
<sequence>MKQRTNKRESNLKVWTMTATAVVIVLGMFALNRIPKNDELNEIRSEIQTVNKQIDQERDSQIKNSAYKQKFDVVGAEKEAQARFLKVIPNIYTKRKLSNQAKEFDAWKKILPGRAGEKFIRYYGDSMGYLKNKSTMIYFGNLTNVTHTKVTVMDVAISKNKKEITNGWEFDYNLRTQKINSFKEISIEGN</sequence>
<dbReference type="RefSeq" id="WP_060461774.1">
    <property type="nucleotide sequence ID" value="NZ_JBBOJR010000045.1"/>
</dbReference>
<evidence type="ECO:0000313" key="3">
    <source>
        <dbReference type="Proteomes" id="UP000067598"/>
    </source>
</evidence>
<protein>
    <submittedName>
        <fullName evidence="2">Uncharacterized protein</fullName>
    </submittedName>
</protein>
<gene>
    <name evidence="2" type="ORF">AEL95_02165</name>
</gene>
<dbReference type="PATRIC" id="fig|47770.28.peg.1999"/>
<organism evidence="2 3">
    <name type="scientific">Lactobacillus crispatus</name>
    <dbReference type="NCBI Taxonomy" id="47770"/>
    <lineage>
        <taxon>Bacteria</taxon>
        <taxon>Bacillati</taxon>
        <taxon>Bacillota</taxon>
        <taxon>Bacilli</taxon>
        <taxon>Lactobacillales</taxon>
        <taxon>Lactobacillaceae</taxon>
        <taxon>Lactobacillus</taxon>
    </lineage>
</organism>
<dbReference type="EMBL" id="LJGP01000007">
    <property type="protein sequence ID" value="KWU04669.1"/>
    <property type="molecule type" value="Genomic_DNA"/>
</dbReference>
<accession>A0A125P6J9</accession>